<keyword evidence="5" id="KW-0411">Iron-sulfur</keyword>
<dbReference type="PANTHER" id="PTHR43578">
    <property type="entry name" value="NADH-QUINONE OXIDOREDUCTASE SUBUNIT F"/>
    <property type="match status" value="1"/>
</dbReference>
<dbReference type="InterPro" id="IPR001949">
    <property type="entry name" value="NADH-UbQ_OxRdtase_51kDa_CS"/>
</dbReference>
<dbReference type="InterPro" id="IPR036249">
    <property type="entry name" value="Thioredoxin-like_sf"/>
</dbReference>
<evidence type="ECO:0000256" key="4">
    <source>
        <dbReference type="ARBA" id="ARBA00023004"/>
    </source>
</evidence>
<dbReference type="InterPro" id="IPR042128">
    <property type="entry name" value="NuoE_dom"/>
</dbReference>
<dbReference type="InterPro" id="IPR037225">
    <property type="entry name" value="Nuo51_FMN-bd_sf"/>
</dbReference>
<dbReference type="GO" id="GO:0008137">
    <property type="term" value="F:NADH dehydrogenase (ubiquinone) activity"/>
    <property type="evidence" value="ECO:0007669"/>
    <property type="project" value="InterPro"/>
</dbReference>
<dbReference type="Gene3D" id="6.10.250.1450">
    <property type="match status" value="1"/>
</dbReference>
<comment type="similarity">
    <text evidence="1">Belongs to the complex I 51 kDa subunit family.</text>
</comment>
<dbReference type="CDD" id="cd03064">
    <property type="entry name" value="TRX_Fd_NuoE"/>
    <property type="match status" value="1"/>
</dbReference>
<feature type="region of interest" description="Disordered" evidence="6">
    <location>
        <begin position="182"/>
        <end position="205"/>
    </location>
</feature>
<evidence type="ECO:0000256" key="6">
    <source>
        <dbReference type="SAM" id="MobiDB-lite"/>
    </source>
</evidence>
<dbReference type="GO" id="GO:0046872">
    <property type="term" value="F:metal ion binding"/>
    <property type="evidence" value="ECO:0007669"/>
    <property type="project" value="UniProtKB-KW"/>
</dbReference>
<dbReference type="RefSeq" id="WP_107561021.1">
    <property type="nucleotide sequence ID" value="NZ_NVQC01000008.1"/>
</dbReference>
<evidence type="ECO:0000256" key="1">
    <source>
        <dbReference type="ARBA" id="ARBA00007523"/>
    </source>
</evidence>
<dbReference type="Gene3D" id="1.10.10.1590">
    <property type="entry name" value="NADH-quinone oxidoreductase subunit E"/>
    <property type="match status" value="1"/>
</dbReference>
<keyword evidence="3" id="KW-0479">Metal-binding</keyword>
<accession>A0A2T4U168</accession>
<comment type="caution">
    <text evidence="8">The sequence shown here is derived from an EMBL/GenBank/DDBJ whole genome shotgun (WGS) entry which is preliminary data.</text>
</comment>
<dbReference type="SMART" id="SM00928">
    <property type="entry name" value="NADH_4Fe-4S"/>
    <property type="match status" value="1"/>
</dbReference>
<name>A0A2T4U168_9BACT</name>
<sequence length="743" mass="78758">MTQRRNDAIAQFPRERTWLLPALQTAQEAEGWLSPESLVVVALHLRVPTSEVYGVATQYPEFRLIKPGSRLVRVCTGVSCRIQGGLTLLHALQDRLGLMAGETSPDHSVTIEEADCLFRCGVAPVVEVDHRCYGRLGTDRLDRIFDPPSPRKSLVSVPSLLKPTGDTPMAALARLVEQSLTSLPSENPPHPAPPPPRGEGKGGGEDAFSWAVVRPGLVRHPSELRLVVGVGSCSGSVGADILMDRLAEEVERQGLSATVVEGGCNGMCYAAPVVELYRPGWPRITLKAVTLDHVIPLVSALKADRPPSGIEAVAWQESSWRGISGLDQEPFLRGQHRAVLDRCGVVDVSDLADALRQGSYAAFARTLEQGDPLAVISEVKASGLAGRGGAYFGAARKWEACRNSTGSPKYLVINGEEGEPGIFKDRHLMEGDPHRLLEGILLAAFASGTSLGILFINGEADLSAHRMRTALRSAEAAGLLGERILGSDFSFHLELRRGAGGFILGEETALMEAIEGNRAMPRPKPPFPVEAGLWGKPTVINNVETLAAVPLIVSRGAAWFAALGGGRGTKLFGLSGHLARTGIVEAPMGVTLRHLIEEIGGGSGNGRPLKAALVGGPSGVIVHPSQFDEPLVPGGNLSPGSGGVVSLDESVSIGDVTRTLLAFNARESCGKCTPCREGTGRLLALLQQPQNSGRRQELEELAQVVRLASLCGLGQSAPLSLLSAVDQFPEEMLSIPPDTTGKV</sequence>
<keyword evidence="9" id="KW-1185">Reference proteome</keyword>
<dbReference type="CDD" id="cd02980">
    <property type="entry name" value="TRX_Fd_family"/>
    <property type="match status" value="1"/>
</dbReference>
<reference evidence="9" key="2">
    <citation type="journal article" date="2018" name="Environ. Microbiol.">
        <title>Bloom of a denitrifying methanotroph, 'Candidatus Methylomirabilis limnetica', in a deep stratified lake.</title>
        <authorList>
            <person name="Graf J.S."/>
            <person name="Mayr M.J."/>
            <person name="Marchant H.K."/>
            <person name="Tienken D."/>
            <person name="Hach P.F."/>
            <person name="Brand A."/>
            <person name="Schubert C.J."/>
            <person name="Kuypers M.M."/>
            <person name="Milucka J."/>
        </authorList>
    </citation>
    <scope>NUCLEOTIDE SEQUENCE [LARGE SCALE GENOMIC DNA]</scope>
    <source>
        <strain evidence="9">Zug</strain>
    </source>
</reference>
<dbReference type="PANTHER" id="PTHR43578:SF3">
    <property type="entry name" value="NADH-QUINONE OXIDOREDUCTASE SUBUNIT F"/>
    <property type="match status" value="1"/>
</dbReference>
<dbReference type="InterPro" id="IPR019575">
    <property type="entry name" value="Nuop51_4Fe4S-bd"/>
</dbReference>
<organism evidence="8 9">
    <name type="scientific">Candidatus Methylomirabilis limnetica</name>
    <dbReference type="NCBI Taxonomy" id="2033718"/>
    <lineage>
        <taxon>Bacteria</taxon>
        <taxon>Candidatus Methylomirabilota</taxon>
        <taxon>Candidatus Methylomirabilia</taxon>
        <taxon>Candidatus Methylomirabilales</taxon>
        <taxon>Candidatus Methylomirabilaceae</taxon>
        <taxon>Candidatus Methylomirabilis</taxon>
    </lineage>
</organism>
<dbReference type="Gene3D" id="1.20.1440.230">
    <property type="entry name" value="NADH-ubiquinone oxidoreductase 51kDa subunit, iron-sulphur binding domain"/>
    <property type="match status" value="1"/>
</dbReference>
<keyword evidence="2" id="KW-0004">4Fe-4S</keyword>
<dbReference type="Proteomes" id="UP000241436">
    <property type="component" value="Unassembled WGS sequence"/>
</dbReference>
<gene>
    <name evidence="8" type="ORF">CLG94_00870</name>
</gene>
<evidence type="ECO:0000313" key="9">
    <source>
        <dbReference type="Proteomes" id="UP000241436"/>
    </source>
</evidence>
<dbReference type="Pfam" id="PF10589">
    <property type="entry name" value="NADH_4Fe-4S"/>
    <property type="match status" value="1"/>
</dbReference>
<dbReference type="Pfam" id="PF01512">
    <property type="entry name" value="Complex1_51K"/>
    <property type="match status" value="1"/>
</dbReference>
<evidence type="ECO:0000259" key="7">
    <source>
        <dbReference type="SMART" id="SM00928"/>
    </source>
</evidence>
<dbReference type="InterPro" id="IPR011538">
    <property type="entry name" value="Nuo51_FMN-bd"/>
</dbReference>
<dbReference type="PROSITE" id="PS00645">
    <property type="entry name" value="COMPLEX1_51K_2"/>
    <property type="match status" value="1"/>
</dbReference>
<dbReference type="SUPFAM" id="SSF140490">
    <property type="entry name" value="Nqo1C-terminal domain-like"/>
    <property type="match status" value="1"/>
</dbReference>
<dbReference type="GO" id="GO:0010181">
    <property type="term" value="F:FMN binding"/>
    <property type="evidence" value="ECO:0007669"/>
    <property type="project" value="InterPro"/>
</dbReference>
<dbReference type="OrthoDB" id="9813995at2"/>
<dbReference type="Gene3D" id="3.40.30.10">
    <property type="entry name" value="Glutaredoxin"/>
    <property type="match status" value="2"/>
</dbReference>
<dbReference type="EMBL" id="NVQC01000008">
    <property type="protein sequence ID" value="PTL37117.1"/>
    <property type="molecule type" value="Genomic_DNA"/>
</dbReference>
<feature type="compositionally biased region" description="Pro residues" evidence="6">
    <location>
        <begin position="186"/>
        <end position="197"/>
    </location>
</feature>
<proteinExistence type="inferred from homology"/>
<evidence type="ECO:0000256" key="2">
    <source>
        <dbReference type="ARBA" id="ARBA00022485"/>
    </source>
</evidence>
<dbReference type="Gene3D" id="3.40.50.11540">
    <property type="entry name" value="NADH-ubiquinone oxidoreductase 51kDa subunit"/>
    <property type="match status" value="1"/>
</dbReference>
<evidence type="ECO:0000256" key="5">
    <source>
        <dbReference type="ARBA" id="ARBA00023014"/>
    </source>
</evidence>
<dbReference type="Pfam" id="PF01257">
    <property type="entry name" value="2Fe-2S_thioredx"/>
    <property type="match status" value="1"/>
</dbReference>
<protein>
    <recommendedName>
        <fullName evidence="7">NADH-ubiquinone oxidoreductase 51kDa subunit iron-sulphur binding domain-containing protein</fullName>
    </recommendedName>
</protein>
<dbReference type="AlphaFoldDB" id="A0A2T4U168"/>
<dbReference type="InterPro" id="IPR041921">
    <property type="entry name" value="NuoE_N"/>
</dbReference>
<reference evidence="8 9" key="1">
    <citation type="submission" date="2017-09" db="EMBL/GenBank/DDBJ databases">
        <title>Bloom of a denitrifying methanotroph, Candidatus Methylomirabilis limnetica, in a deep stratified lake.</title>
        <authorList>
            <person name="Graf J.S."/>
            <person name="Marchant H.K."/>
            <person name="Tienken D."/>
            <person name="Hach P.F."/>
            <person name="Brand A."/>
            <person name="Schubert C.J."/>
            <person name="Kuypers M.M."/>
            <person name="Milucka J."/>
        </authorList>
    </citation>
    <scope>NUCLEOTIDE SEQUENCE [LARGE SCALE GENOMIC DNA]</scope>
    <source>
        <strain evidence="8 9">Zug</strain>
    </source>
</reference>
<dbReference type="Gene3D" id="3.10.20.600">
    <property type="match status" value="1"/>
</dbReference>
<feature type="domain" description="NADH-ubiquinone oxidoreductase 51kDa subunit iron-sulphur binding" evidence="7">
    <location>
        <begin position="654"/>
        <end position="698"/>
    </location>
</feature>
<dbReference type="InterPro" id="IPR037207">
    <property type="entry name" value="Nuop51_4Fe4S-bd_sf"/>
</dbReference>
<dbReference type="SUPFAM" id="SSF142984">
    <property type="entry name" value="Nqo1 middle domain-like"/>
    <property type="match status" value="1"/>
</dbReference>
<dbReference type="GO" id="GO:0051539">
    <property type="term" value="F:4 iron, 4 sulfur cluster binding"/>
    <property type="evidence" value="ECO:0007669"/>
    <property type="project" value="UniProtKB-KW"/>
</dbReference>
<dbReference type="SUPFAM" id="SSF52833">
    <property type="entry name" value="Thioredoxin-like"/>
    <property type="match status" value="2"/>
</dbReference>
<evidence type="ECO:0000256" key="3">
    <source>
        <dbReference type="ARBA" id="ARBA00022723"/>
    </source>
</evidence>
<evidence type="ECO:0000313" key="8">
    <source>
        <dbReference type="EMBL" id="PTL37117.1"/>
    </source>
</evidence>
<dbReference type="SUPFAM" id="SSF142019">
    <property type="entry name" value="Nqo1 FMN-binding domain-like"/>
    <property type="match status" value="1"/>
</dbReference>
<keyword evidence="4" id="KW-0408">Iron</keyword>